<reference evidence="3 4" key="1">
    <citation type="submission" date="2017-05" db="EMBL/GenBank/DDBJ databases">
        <title>Whole genome sequencing of Yersinia kristensenii.</title>
        <authorList>
            <person name="Campioni F."/>
        </authorList>
    </citation>
    <scope>NUCLEOTIDE SEQUENCE [LARGE SCALE GENOMIC DNA]</scope>
    <source>
        <strain evidence="3 4">CFSAN060538</strain>
    </source>
</reference>
<proteinExistence type="predicted"/>
<dbReference type="SUPFAM" id="SSF52980">
    <property type="entry name" value="Restriction endonuclease-like"/>
    <property type="match status" value="1"/>
</dbReference>
<keyword evidence="4" id="KW-1185">Reference proteome</keyword>
<dbReference type="EMBL" id="NHOG01000024">
    <property type="protein sequence ID" value="OVZ78384.1"/>
    <property type="molecule type" value="Genomic_DNA"/>
</dbReference>
<dbReference type="GO" id="GO:0004519">
    <property type="term" value="F:endonuclease activity"/>
    <property type="evidence" value="ECO:0007669"/>
    <property type="project" value="InterPro"/>
</dbReference>
<dbReference type="Proteomes" id="UP000195840">
    <property type="component" value="Unassembled WGS sequence"/>
</dbReference>
<keyword evidence="1" id="KW-1133">Transmembrane helix</keyword>
<keyword evidence="1" id="KW-0472">Membrane</keyword>
<dbReference type="GO" id="GO:0009307">
    <property type="term" value="P:DNA restriction-modification system"/>
    <property type="evidence" value="ECO:0007669"/>
    <property type="project" value="InterPro"/>
</dbReference>
<gene>
    <name evidence="3" type="ORF">CBW52_18735</name>
</gene>
<name>A0AB73PFS4_YERKR</name>
<dbReference type="AlphaFoldDB" id="A0AB73PFS4"/>
<protein>
    <recommendedName>
        <fullName evidence="2">Restriction endonuclease type IV Mrr domain-containing protein</fullName>
    </recommendedName>
</protein>
<evidence type="ECO:0000256" key="1">
    <source>
        <dbReference type="SAM" id="Phobius"/>
    </source>
</evidence>
<dbReference type="InterPro" id="IPR011335">
    <property type="entry name" value="Restrct_endonuc-II-like"/>
</dbReference>
<dbReference type="Pfam" id="PF04471">
    <property type="entry name" value="Mrr_cat"/>
    <property type="match status" value="1"/>
</dbReference>
<organism evidence="3 4">
    <name type="scientific">Yersinia kristensenii</name>
    <dbReference type="NCBI Taxonomy" id="28152"/>
    <lineage>
        <taxon>Bacteria</taxon>
        <taxon>Pseudomonadati</taxon>
        <taxon>Pseudomonadota</taxon>
        <taxon>Gammaproteobacteria</taxon>
        <taxon>Enterobacterales</taxon>
        <taxon>Yersiniaceae</taxon>
        <taxon>Yersinia</taxon>
    </lineage>
</organism>
<accession>A0AB73PFS4</accession>
<dbReference type="GO" id="GO:0003677">
    <property type="term" value="F:DNA binding"/>
    <property type="evidence" value="ECO:0007669"/>
    <property type="project" value="InterPro"/>
</dbReference>
<dbReference type="InterPro" id="IPR011856">
    <property type="entry name" value="tRNA_endonuc-like_dom_sf"/>
</dbReference>
<keyword evidence="1" id="KW-0812">Transmembrane</keyword>
<evidence type="ECO:0000259" key="2">
    <source>
        <dbReference type="Pfam" id="PF04471"/>
    </source>
</evidence>
<feature type="domain" description="Restriction endonuclease type IV Mrr" evidence="2">
    <location>
        <begin position="62"/>
        <end position="172"/>
    </location>
</feature>
<comment type="caution">
    <text evidence="3">The sequence shown here is derived from an EMBL/GenBank/DDBJ whole genome shotgun (WGS) entry which is preliminary data.</text>
</comment>
<dbReference type="Gene3D" id="3.40.1350.10">
    <property type="match status" value="1"/>
</dbReference>
<sequence length="175" mass="19778">MESIKMGDTIALKFMVIIFIVICVLIFKPKKFNRHKMKINRAKTVIRKLAAFNNDAQKMAYLKKIDPYVFEELILTGFEYQGHAIERNKCYSGDGGIDGRIWIGHQLCLIQAKRYSGAIQKQHVINFINVVNSQGCKGVFCHTGTTPDSVKQIVKESGCIELVSGSRLLNLISIR</sequence>
<evidence type="ECO:0000313" key="4">
    <source>
        <dbReference type="Proteomes" id="UP000195840"/>
    </source>
</evidence>
<feature type="transmembrane region" description="Helical" evidence="1">
    <location>
        <begin position="6"/>
        <end position="27"/>
    </location>
</feature>
<evidence type="ECO:0000313" key="3">
    <source>
        <dbReference type="EMBL" id="OVZ78384.1"/>
    </source>
</evidence>
<dbReference type="InterPro" id="IPR007560">
    <property type="entry name" value="Restrct_endonuc_IV_Mrr"/>
</dbReference>